<evidence type="ECO:0000256" key="1">
    <source>
        <dbReference type="SAM" id="MobiDB-lite"/>
    </source>
</evidence>
<comment type="caution">
    <text evidence="2">The sequence shown here is derived from an EMBL/GenBank/DDBJ whole genome shotgun (WGS) entry which is preliminary data.</text>
</comment>
<feature type="compositionally biased region" description="Pro residues" evidence="1">
    <location>
        <begin position="85"/>
        <end position="94"/>
    </location>
</feature>
<protein>
    <submittedName>
        <fullName evidence="2">Uncharacterized protein</fullName>
    </submittedName>
</protein>
<organism evidence="2 3">
    <name type="scientific">Punica granatum</name>
    <name type="common">Pomegranate</name>
    <dbReference type="NCBI Taxonomy" id="22663"/>
    <lineage>
        <taxon>Eukaryota</taxon>
        <taxon>Viridiplantae</taxon>
        <taxon>Streptophyta</taxon>
        <taxon>Embryophyta</taxon>
        <taxon>Tracheophyta</taxon>
        <taxon>Spermatophyta</taxon>
        <taxon>Magnoliopsida</taxon>
        <taxon>eudicotyledons</taxon>
        <taxon>Gunneridae</taxon>
        <taxon>Pentapetalae</taxon>
        <taxon>rosids</taxon>
        <taxon>malvids</taxon>
        <taxon>Myrtales</taxon>
        <taxon>Lythraceae</taxon>
        <taxon>Punica</taxon>
    </lineage>
</organism>
<reference evidence="2 3" key="1">
    <citation type="submission" date="2017-11" db="EMBL/GenBank/DDBJ databases">
        <title>De-novo sequencing of pomegranate (Punica granatum L.) genome.</title>
        <authorList>
            <person name="Akparov Z."/>
            <person name="Amiraslanov A."/>
            <person name="Hajiyeva S."/>
            <person name="Abbasov M."/>
            <person name="Kaur K."/>
            <person name="Hamwieh A."/>
            <person name="Solovyev V."/>
            <person name="Salamov A."/>
            <person name="Braich B."/>
            <person name="Kosarev P."/>
            <person name="Mahmoud A."/>
            <person name="Hajiyev E."/>
            <person name="Babayeva S."/>
            <person name="Izzatullayeva V."/>
            <person name="Mammadov A."/>
            <person name="Mammadov A."/>
            <person name="Sharifova S."/>
            <person name="Ojaghi J."/>
            <person name="Eynullazada K."/>
            <person name="Bayramov B."/>
            <person name="Abdulazimova A."/>
            <person name="Shahmuradov I."/>
        </authorList>
    </citation>
    <scope>NUCLEOTIDE SEQUENCE [LARGE SCALE GENOMIC DNA]</scope>
    <source>
        <strain evidence="3">cv. AG2017</strain>
        <tissue evidence="2">Leaf</tissue>
    </source>
</reference>
<dbReference type="EMBL" id="PGOL01001305">
    <property type="protein sequence ID" value="PKI59301.1"/>
    <property type="molecule type" value="Genomic_DNA"/>
</dbReference>
<name>A0A2I0JSR6_PUNGR</name>
<evidence type="ECO:0000313" key="3">
    <source>
        <dbReference type="Proteomes" id="UP000233551"/>
    </source>
</evidence>
<keyword evidence="3" id="KW-1185">Reference proteome</keyword>
<proteinExistence type="predicted"/>
<accession>A0A2I0JSR6</accession>
<dbReference type="AlphaFoldDB" id="A0A2I0JSR6"/>
<feature type="region of interest" description="Disordered" evidence="1">
    <location>
        <begin position="1"/>
        <end position="130"/>
    </location>
</feature>
<sequence>MEFGGGGTGPSERNQTISSRFGEFGDRRFREPSPENRDNPPIPTDSAPVRSRSTTAKHQRRPELSPASIPAVVAASKGENRRPPASSPPLPHPGRPSANGPRPISLSLQARPNVLQSGPASLPGGRSDPIRSDPIVQRFFFYREVHQLSELGKFST</sequence>
<evidence type="ECO:0000313" key="2">
    <source>
        <dbReference type="EMBL" id="PKI59301.1"/>
    </source>
</evidence>
<dbReference type="Proteomes" id="UP000233551">
    <property type="component" value="Unassembled WGS sequence"/>
</dbReference>
<feature type="compositionally biased region" description="Basic and acidic residues" evidence="1">
    <location>
        <begin position="23"/>
        <end position="38"/>
    </location>
</feature>
<gene>
    <name evidence="2" type="ORF">CRG98_020293</name>
</gene>
<feature type="compositionally biased region" description="Polar residues" evidence="1">
    <location>
        <begin position="106"/>
        <end position="119"/>
    </location>
</feature>
<feature type="compositionally biased region" description="Low complexity" evidence="1">
    <location>
        <begin position="65"/>
        <end position="76"/>
    </location>
</feature>